<sequence length="105" mass="10413">MFSAAAVCLVGGPALADSVDAIVDTVVDAGGTTVPLKTEKSVGFKPAGNTIVVKVAGYTCKMGSSTLGSVPSGCNYSLDLTSSPPKIMAKQAPGACMNITPSCSQ</sequence>
<name>A0A939JX10_9HYPH</name>
<keyword evidence="2" id="KW-1185">Reference proteome</keyword>
<dbReference type="EMBL" id="JAFMPP010000016">
    <property type="protein sequence ID" value="MBO0664099.1"/>
    <property type="molecule type" value="Genomic_DNA"/>
</dbReference>
<dbReference type="AlphaFoldDB" id="A0A939JX10"/>
<evidence type="ECO:0000313" key="2">
    <source>
        <dbReference type="Proteomes" id="UP000664122"/>
    </source>
</evidence>
<dbReference type="RefSeq" id="WP_207259018.1">
    <property type="nucleotide sequence ID" value="NZ_JAFMPP010000016.1"/>
</dbReference>
<organism evidence="1 2">
    <name type="scientific">Jiella flava</name>
    <dbReference type="NCBI Taxonomy" id="2816857"/>
    <lineage>
        <taxon>Bacteria</taxon>
        <taxon>Pseudomonadati</taxon>
        <taxon>Pseudomonadota</taxon>
        <taxon>Alphaproteobacteria</taxon>
        <taxon>Hyphomicrobiales</taxon>
        <taxon>Aurantimonadaceae</taxon>
        <taxon>Jiella</taxon>
    </lineage>
</organism>
<reference evidence="1" key="1">
    <citation type="submission" date="2021-03" db="EMBL/GenBank/DDBJ databases">
        <title>Whole genome sequence of Jiella sp. CQZ9-1.</title>
        <authorList>
            <person name="Tuo L."/>
        </authorList>
    </citation>
    <scope>NUCLEOTIDE SEQUENCE</scope>
    <source>
        <strain evidence="1">CQZ9-1</strain>
    </source>
</reference>
<dbReference type="Proteomes" id="UP000664122">
    <property type="component" value="Unassembled WGS sequence"/>
</dbReference>
<protein>
    <submittedName>
        <fullName evidence="1">Uncharacterized protein</fullName>
    </submittedName>
</protein>
<evidence type="ECO:0000313" key="1">
    <source>
        <dbReference type="EMBL" id="MBO0664099.1"/>
    </source>
</evidence>
<gene>
    <name evidence="1" type="ORF">J1C48_16090</name>
</gene>
<accession>A0A939JX10</accession>
<proteinExistence type="predicted"/>
<comment type="caution">
    <text evidence="1">The sequence shown here is derived from an EMBL/GenBank/DDBJ whole genome shotgun (WGS) entry which is preliminary data.</text>
</comment>